<dbReference type="RefSeq" id="WP_345918108.1">
    <property type="nucleotide sequence ID" value="NZ_JBDIVE010000001.1"/>
</dbReference>
<evidence type="ECO:0000256" key="2">
    <source>
        <dbReference type="SAM" id="Phobius"/>
    </source>
</evidence>
<dbReference type="Pfam" id="PF04280">
    <property type="entry name" value="Tim44"/>
    <property type="match status" value="1"/>
</dbReference>
<accession>A0ABU9YUD7</accession>
<dbReference type="InterPro" id="IPR032710">
    <property type="entry name" value="NTF2-like_dom_sf"/>
</dbReference>
<organism evidence="4 5">
    <name type="scientific">Uliginosibacterium sediminicola</name>
    <dbReference type="NCBI Taxonomy" id="2024550"/>
    <lineage>
        <taxon>Bacteria</taxon>
        <taxon>Pseudomonadati</taxon>
        <taxon>Pseudomonadota</taxon>
        <taxon>Betaproteobacteria</taxon>
        <taxon>Rhodocyclales</taxon>
        <taxon>Zoogloeaceae</taxon>
        <taxon>Uliginosibacterium</taxon>
    </lineage>
</organism>
<name>A0ABU9YUD7_9RHOO</name>
<evidence type="ECO:0000313" key="4">
    <source>
        <dbReference type="EMBL" id="MEN3067341.1"/>
    </source>
</evidence>
<keyword evidence="5" id="KW-1185">Reference proteome</keyword>
<dbReference type="Proteomes" id="UP001410394">
    <property type="component" value="Unassembled WGS sequence"/>
</dbReference>
<keyword evidence="2" id="KW-0472">Membrane</keyword>
<dbReference type="PANTHER" id="PTHR41542">
    <property type="entry name" value="BLL5807 PROTEIN"/>
    <property type="match status" value="1"/>
</dbReference>
<feature type="transmembrane region" description="Helical" evidence="2">
    <location>
        <begin position="102"/>
        <end position="120"/>
    </location>
</feature>
<proteinExistence type="predicted"/>
<keyword evidence="2" id="KW-0812">Transmembrane</keyword>
<protein>
    <submittedName>
        <fullName evidence="4">Tim44-like domain-containing protein</fullName>
    </submittedName>
</protein>
<feature type="compositionally biased region" description="Low complexity" evidence="1">
    <location>
        <begin position="51"/>
        <end position="67"/>
    </location>
</feature>
<sequence>MFKRALLAVFLVFSAVGISIETAEAKRLGGGGSTGMQRSIPQRQAMPPSYQQRQPAAAPAAAPAPQQSGWRRWAGPLAGLAAGIGLAALMSHLGLGADFANLLLLVIGGVIVFALLRRFLKPRTPQPATAAGPAWQQQAPAQYEAAPQAAGGGAYAAAATGQAPNIPADFDVPAFTRQAKVNFIRLQAANDAGNLEDIREFTTPEMFAEIKLDIDSRRGATQKTDVVVLEADVIEVVEEANRYITTVRFYGSLREEAGAPPAPFDEVWHLSKPRDGAHGWTLAGIQQVL</sequence>
<feature type="transmembrane region" description="Helical" evidence="2">
    <location>
        <begin position="73"/>
        <end position="95"/>
    </location>
</feature>
<feature type="domain" description="Tim44-like" evidence="3">
    <location>
        <begin position="156"/>
        <end position="287"/>
    </location>
</feature>
<dbReference type="Gene3D" id="3.10.450.240">
    <property type="match status" value="1"/>
</dbReference>
<gene>
    <name evidence="4" type="ORF">ABDB84_02550</name>
</gene>
<evidence type="ECO:0000259" key="3">
    <source>
        <dbReference type="SMART" id="SM00978"/>
    </source>
</evidence>
<feature type="region of interest" description="Disordered" evidence="1">
    <location>
        <begin position="29"/>
        <end position="68"/>
    </location>
</feature>
<dbReference type="SUPFAM" id="SSF54427">
    <property type="entry name" value="NTF2-like"/>
    <property type="match status" value="1"/>
</dbReference>
<dbReference type="SMART" id="SM00978">
    <property type="entry name" value="Tim44"/>
    <property type="match status" value="1"/>
</dbReference>
<dbReference type="PANTHER" id="PTHR41542:SF1">
    <property type="entry name" value="BLL5807 PROTEIN"/>
    <property type="match status" value="1"/>
</dbReference>
<dbReference type="InterPro" id="IPR007379">
    <property type="entry name" value="Tim44-like_dom"/>
</dbReference>
<dbReference type="EMBL" id="JBDIVE010000001">
    <property type="protein sequence ID" value="MEN3067341.1"/>
    <property type="molecule type" value="Genomic_DNA"/>
</dbReference>
<evidence type="ECO:0000313" key="5">
    <source>
        <dbReference type="Proteomes" id="UP001410394"/>
    </source>
</evidence>
<comment type="caution">
    <text evidence="4">The sequence shown here is derived from an EMBL/GenBank/DDBJ whole genome shotgun (WGS) entry which is preliminary data.</text>
</comment>
<keyword evidence="2" id="KW-1133">Transmembrane helix</keyword>
<reference evidence="4 5" key="1">
    <citation type="journal article" date="2018" name="Int. J. Syst. Evol. Microbiol.">
        <title>Uliginosibacterium sediminicola sp. nov., isolated from freshwater sediment.</title>
        <authorList>
            <person name="Hwang W.M."/>
            <person name="Kim S.M."/>
            <person name="Kang K."/>
            <person name="Ahn T.Y."/>
        </authorList>
    </citation>
    <scope>NUCLEOTIDE SEQUENCE [LARGE SCALE GENOMIC DNA]</scope>
    <source>
        <strain evidence="4 5">M1-21</strain>
    </source>
</reference>
<evidence type="ECO:0000256" key="1">
    <source>
        <dbReference type="SAM" id="MobiDB-lite"/>
    </source>
</evidence>